<dbReference type="AlphaFoldDB" id="A0A9X2LWG5"/>
<gene>
    <name evidence="6" type="ORF">NQU54_22990</name>
</gene>
<evidence type="ECO:0000256" key="3">
    <source>
        <dbReference type="ARBA" id="ARBA00023172"/>
    </source>
</evidence>
<keyword evidence="2" id="KW-0238">DNA-binding</keyword>
<comment type="caution">
    <text evidence="6">The sequence shown here is derived from an EMBL/GenBank/DDBJ whole genome shotgun (WGS) entry which is preliminary data.</text>
</comment>
<evidence type="ECO:0000256" key="2">
    <source>
        <dbReference type="ARBA" id="ARBA00023125"/>
    </source>
</evidence>
<dbReference type="InterPro" id="IPR002104">
    <property type="entry name" value="Integrase_catalytic"/>
</dbReference>
<protein>
    <submittedName>
        <fullName evidence="6">Tyrosine-type recombinase/integrase</fullName>
    </submittedName>
</protein>
<keyword evidence="3" id="KW-0233">DNA recombination</keyword>
<name>A0A9X2LWG5_STRMQ</name>
<accession>A0A9X2LWG5</accession>
<evidence type="ECO:0000313" key="6">
    <source>
        <dbReference type="EMBL" id="MCQ8831860.1"/>
    </source>
</evidence>
<dbReference type="Proteomes" id="UP001142400">
    <property type="component" value="Unassembled WGS sequence"/>
</dbReference>
<evidence type="ECO:0000256" key="1">
    <source>
        <dbReference type="ARBA" id="ARBA00008857"/>
    </source>
</evidence>
<comment type="similarity">
    <text evidence="1">Belongs to the 'phage' integrase family.</text>
</comment>
<dbReference type="InterPro" id="IPR011010">
    <property type="entry name" value="DNA_brk_join_enz"/>
</dbReference>
<dbReference type="SUPFAM" id="SSF56349">
    <property type="entry name" value="DNA breaking-rejoining enzymes"/>
    <property type="match status" value="1"/>
</dbReference>
<evidence type="ECO:0000256" key="4">
    <source>
        <dbReference type="SAM" id="MobiDB-lite"/>
    </source>
</evidence>
<dbReference type="InterPro" id="IPR010998">
    <property type="entry name" value="Integrase_recombinase_N"/>
</dbReference>
<dbReference type="InterPro" id="IPR013762">
    <property type="entry name" value="Integrase-like_cat_sf"/>
</dbReference>
<dbReference type="GO" id="GO:0015074">
    <property type="term" value="P:DNA integration"/>
    <property type="evidence" value="ECO:0007669"/>
    <property type="project" value="InterPro"/>
</dbReference>
<dbReference type="GO" id="GO:0003677">
    <property type="term" value="F:DNA binding"/>
    <property type="evidence" value="ECO:0007669"/>
    <property type="project" value="UniProtKB-KW"/>
</dbReference>
<sequence>MPGYIEDRWFRRGPADPATGKRTREKTARHGQGKRYKVTGIPGVRARSFDRKADADAWKAKAEHESKSGEFIDSRRGQILFRAYVEDEWWPSKSGDPATLTTIKGRVWTHLLPHLGALTLNSIRTPQLRALLKQLESTIGPGTIHEAWGYLSSILQSAVDDERITKNYCKTSKSIKLPTRPPRKARAWSRERVAAVREGLKPRVRIMVDIGVSAGLRQSEVFGLAVEDIDEAKQIIHVRRQVKKVGAKLVFALPKGGKTRTAPAPPELLERLRAHLEEFPAKKVTLPWKDPRPPETDREAKERAPQTFELIVTGAQGGALRRDSFNDREWKPALAAAGVIPPPVQVRQGKDQRAVWKYVEAREEGFHALRHTAASVWLDARESIVSVSNWLGHEDASITLRIYAHMMPEADGRGRDAMDAWLKASS</sequence>
<evidence type="ECO:0000313" key="7">
    <source>
        <dbReference type="Proteomes" id="UP001142400"/>
    </source>
</evidence>
<dbReference type="GO" id="GO:0006310">
    <property type="term" value="P:DNA recombination"/>
    <property type="evidence" value="ECO:0007669"/>
    <property type="project" value="UniProtKB-KW"/>
</dbReference>
<dbReference type="Gene3D" id="1.10.443.10">
    <property type="entry name" value="Intergrase catalytic core"/>
    <property type="match status" value="1"/>
</dbReference>
<dbReference type="PANTHER" id="PTHR30349:SF64">
    <property type="entry name" value="PROPHAGE INTEGRASE INTD-RELATED"/>
    <property type="match status" value="1"/>
</dbReference>
<dbReference type="PANTHER" id="PTHR30349">
    <property type="entry name" value="PHAGE INTEGRASE-RELATED"/>
    <property type="match status" value="1"/>
</dbReference>
<dbReference type="InterPro" id="IPR050090">
    <property type="entry name" value="Tyrosine_recombinase_XerCD"/>
</dbReference>
<feature type="domain" description="Tyr recombinase" evidence="5">
    <location>
        <begin position="183"/>
        <end position="419"/>
    </location>
</feature>
<reference evidence="6" key="1">
    <citation type="submission" date="2022-06" db="EMBL/GenBank/DDBJ databases">
        <title>WGS of actinobacteria.</title>
        <authorList>
            <person name="Thawai C."/>
        </authorList>
    </citation>
    <scope>NUCLEOTIDE SEQUENCE</scope>
    <source>
        <strain evidence="6">DSM 42010</strain>
    </source>
</reference>
<dbReference type="PROSITE" id="PS51898">
    <property type="entry name" value="TYR_RECOMBINASE"/>
    <property type="match status" value="1"/>
</dbReference>
<dbReference type="Gene3D" id="1.10.150.130">
    <property type="match status" value="1"/>
</dbReference>
<feature type="compositionally biased region" description="Basic and acidic residues" evidence="4">
    <location>
        <begin position="1"/>
        <end position="14"/>
    </location>
</feature>
<feature type="region of interest" description="Disordered" evidence="4">
    <location>
        <begin position="1"/>
        <end position="34"/>
    </location>
</feature>
<evidence type="ECO:0000259" key="5">
    <source>
        <dbReference type="PROSITE" id="PS51898"/>
    </source>
</evidence>
<keyword evidence="7" id="KW-1185">Reference proteome</keyword>
<proteinExistence type="inferred from homology"/>
<dbReference type="EMBL" id="JANIIC010000027">
    <property type="protein sequence ID" value="MCQ8831860.1"/>
    <property type="molecule type" value="Genomic_DNA"/>
</dbReference>
<dbReference type="RefSeq" id="WP_257632737.1">
    <property type="nucleotide sequence ID" value="NZ_JANIIC010000027.1"/>
</dbReference>
<feature type="compositionally biased region" description="Basic residues" evidence="4">
    <location>
        <begin position="21"/>
        <end position="34"/>
    </location>
</feature>
<organism evidence="6 7">
    <name type="scientific">Streptomyces malaysiensis subsp. samsunensis</name>
    <dbReference type="NCBI Taxonomy" id="459658"/>
    <lineage>
        <taxon>Bacteria</taxon>
        <taxon>Bacillati</taxon>
        <taxon>Actinomycetota</taxon>
        <taxon>Actinomycetes</taxon>
        <taxon>Kitasatosporales</taxon>
        <taxon>Streptomycetaceae</taxon>
        <taxon>Streptomyces</taxon>
        <taxon>Streptomyces violaceusniger group</taxon>
    </lineage>
</organism>